<feature type="signal peptide" evidence="1">
    <location>
        <begin position="1"/>
        <end position="28"/>
    </location>
</feature>
<evidence type="ECO:0000313" key="3">
    <source>
        <dbReference type="Proteomes" id="UP000237631"/>
    </source>
</evidence>
<evidence type="ECO:0000256" key="1">
    <source>
        <dbReference type="SAM" id="SignalP"/>
    </source>
</evidence>
<reference evidence="3" key="1">
    <citation type="journal article" date="2017" name="bioRxiv">
        <title>Conservation of a gene cluster reveals novel cercosporin biosynthetic mechanisms and extends production to the genus Colletotrichum.</title>
        <authorList>
            <person name="de Jonge R."/>
            <person name="Ebert M.K."/>
            <person name="Huitt-Roehl C.R."/>
            <person name="Pal P."/>
            <person name="Suttle J.C."/>
            <person name="Spanner R.E."/>
            <person name="Neubauer J.D."/>
            <person name="Jurick W.M.II."/>
            <person name="Stott K.A."/>
            <person name="Secor G.A."/>
            <person name="Thomma B.P.H.J."/>
            <person name="Van de Peer Y."/>
            <person name="Townsend C.A."/>
            <person name="Bolton M.D."/>
        </authorList>
    </citation>
    <scope>NUCLEOTIDE SEQUENCE [LARGE SCALE GENOMIC DNA]</scope>
    <source>
        <strain evidence="3">CBS538.71</strain>
    </source>
</reference>
<proteinExistence type="predicted"/>
<sequence length="216" mass="23328">MLTSVFSSPSAAILAGTVFLLPIQTIAAHPFSAHEMGTCLTNDEAQHIASQFVQLFNTNATGQSPSGTDIPMTLLTPDYIDIDGDAILCRGGREQCHIIGSDTPLFNSRDDVLEAYKGISTGEANDIYKEYEARVVHAFASCDEIAVRYVGIAKANNGNSGVTVPDGTPIKWLGTSLLKVELQMRMVERGESSEDRLTQFSSLGLTDLDYLLNPPK</sequence>
<feature type="chain" id="PRO_5015565485" description="Ecp2 effector protein domain-containing protein" evidence="1">
    <location>
        <begin position="29"/>
        <end position="216"/>
    </location>
</feature>
<dbReference type="OrthoDB" id="3649617at2759"/>
<name>A0A2S6C829_9PEZI</name>
<evidence type="ECO:0000313" key="2">
    <source>
        <dbReference type="EMBL" id="PPJ55833.1"/>
    </source>
</evidence>
<accession>A0A2S6C829</accession>
<evidence type="ECO:0008006" key="4">
    <source>
        <dbReference type="Google" id="ProtNLM"/>
    </source>
</evidence>
<dbReference type="Proteomes" id="UP000237631">
    <property type="component" value="Unassembled WGS sequence"/>
</dbReference>
<dbReference type="EMBL" id="PNEN01000530">
    <property type="protein sequence ID" value="PPJ55833.1"/>
    <property type="molecule type" value="Genomic_DNA"/>
</dbReference>
<gene>
    <name evidence="2" type="ORF">CBER1_07451</name>
</gene>
<dbReference type="AlphaFoldDB" id="A0A2S6C829"/>
<comment type="caution">
    <text evidence="2">The sequence shown here is derived from an EMBL/GenBank/DDBJ whole genome shotgun (WGS) entry which is preliminary data.</text>
</comment>
<organism evidence="2 3">
    <name type="scientific">Cercospora berteroae</name>
    <dbReference type="NCBI Taxonomy" id="357750"/>
    <lineage>
        <taxon>Eukaryota</taxon>
        <taxon>Fungi</taxon>
        <taxon>Dikarya</taxon>
        <taxon>Ascomycota</taxon>
        <taxon>Pezizomycotina</taxon>
        <taxon>Dothideomycetes</taxon>
        <taxon>Dothideomycetidae</taxon>
        <taxon>Mycosphaerellales</taxon>
        <taxon>Mycosphaerellaceae</taxon>
        <taxon>Cercospora</taxon>
    </lineage>
</organism>
<keyword evidence="1" id="KW-0732">Signal</keyword>
<keyword evidence="3" id="KW-1185">Reference proteome</keyword>
<protein>
    <recommendedName>
        <fullName evidence="4">Ecp2 effector protein domain-containing protein</fullName>
    </recommendedName>
</protein>